<evidence type="ECO:0000256" key="8">
    <source>
        <dbReference type="RuleBase" id="RU003880"/>
    </source>
</evidence>
<dbReference type="Pfam" id="PF07992">
    <property type="entry name" value="Pyr_redox_2"/>
    <property type="match status" value="1"/>
</dbReference>
<evidence type="ECO:0000256" key="6">
    <source>
        <dbReference type="ARBA" id="ARBA00023157"/>
    </source>
</evidence>
<dbReference type="Proteomes" id="UP000092528">
    <property type="component" value="Chromosome 1"/>
</dbReference>
<evidence type="ECO:0000256" key="7">
    <source>
        <dbReference type="ARBA" id="ARBA00023284"/>
    </source>
</evidence>
<evidence type="ECO:0000256" key="3">
    <source>
        <dbReference type="ARBA" id="ARBA00022630"/>
    </source>
</evidence>
<keyword evidence="3 8" id="KW-0285">Flavoprotein</keyword>
<keyword evidence="6" id="KW-1015">Disulfide bond</keyword>
<gene>
    <name evidence="10" type="primary">trxB</name>
    <name evidence="10" type="ORF">VSVS05_01542</name>
</gene>
<comment type="cofactor">
    <cofactor evidence="9">
        <name>FAD</name>
        <dbReference type="ChEBI" id="CHEBI:57692"/>
    </cofactor>
    <text evidence="9">Binds 1 FAD per subunit.</text>
</comment>
<evidence type="ECO:0000256" key="2">
    <source>
        <dbReference type="ARBA" id="ARBA00011738"/>
    </source>
</evidence>
<comment type="subunit">
    <text evidence="2 8">Homodimer.</text>
</comment>
<evidence type="ECO:0000313" key="10">
    <source>
        <dbReference type="EMBL" id="ANU36667.1"/>
    </source>
</evidence>
<dbReference type="GO" id="GO:0019430">
    <property type="term" value="P:removal of superoxide radicals"/>
    <property type="evidence" value="ECO:0007669"/>
    <property type="project" value="UniProtKB-UniRule"/>
</dbReference>
<dbReference type="InterPro" id="IPR050097">
    <property type="entry name" value="Ferredoxin-NADP_redctase_2"/>
</dbReference>
<dbReference type="RefSeq" id="WP_005596573.1">
    <property type="nucleotide sequence ID" value="NZ_CP016307.1"/>
</dbReference>
<proteinExistence type="inferred from homology"/>
<dbReference type="EMBL" id="CP016414">
    <property type="protein sequence ID" value="ANU36667.1"/>
    <property type="molecule type" value="Genomic_DNA"/>
</dbReference>
<dbReference type="PANTHER" id="PTHR48105">
    <property type="entry name" value="THIOREDOXIN REDUCTASE 1-RELATED-RELATED"/>
    <property type="match status" value="1"/>
</dbReference>
<evidence type="ECO:0000256" key="9">
    <source>
        <dbReference type="RuleBase" id="RU003881"/>
    </source>
</evidence>
<dbReference type="InterPro" id="IPR008255">
    <property type="entry name" value="Pyr_nucl-diS_OxRdtase_2_AS"/>
</dbReference>
<evidence type="ECO:0000313" key="11">
    <source>
        <dbReference type="Proteomes" id="UP000092528"/>
    </source>
</evidence>
<keyword evidence="4 8" id="KW-0274">FAD</keyword>
<dbReference type="FunFam" id="3.50.50.60:FF:000007">
    <property type="entry name" value="Alkyl hydroperoxide reductase, F subunit"/>
    <property type="match status" value="1"/>
</dbReference>
<dbReference type="Gene3D" id="3.50.50.60">
    <property type="entry name" value="FAD/NAD(P)-binding domain"/>
    <property type="match status" value="2"/>
</dbReference>
<evidence type="ECO:0000256" key="4">
    <source>
        <dbReference type="ARBA" id="ARBA00022827"/>
    </source>
</evidence>
<evidence type="ECO:0000256" key="5">
    <source>
        <dbReference type="ARBA" id="ARBA00023002"/>
    </source>
</evidence>
<dbReference type="GO" id="GO:0005829">
    <property type="term" value="C:cytosol"/>
    <property type="evidence" value="ECO:0007669"/>
    <property type="project" value="UniProtKB-ARBA"/>
</dbReference>
<dbReference type="GeneID" id="96873476"/>
<dbReference type="GO" id="GO:0004791">
    <property type="term" value="F:thioredoxin-disulfide reductase (NADPH) activity"/>
    <property type="evidence" value="ECO:0007669"/>
    <property type="project" value="UniProtKB-UniRule"/>
</dbReference>
<dbReference type="GO" id="GO:0032991">
    <property type="term" value="C:protein-containing complex"/>
    <property type="evidence" value="ECO:0007669"/>
    <property type="project" value="UniProtKB-ARBA"/>
</dbReference>
<dbReference type="InterPro" id="IPR005982">
    <property type="entry name" value="Thioredox_Rdtase"/>
</dbReference>
<name>A0A1B1NPL3_9VIBR</name>
<keyword evidence="9" id="KW-0521">NADP</keyword>
<accession>A0A1B1NPL3</accession>
<reference evidence="10 11" key="1">
    <citation type="submission" date="2016-07" db="EMBL/GenBank/DDBJ databases">
        <title>Genome sequencing of Vibrio scophthalmi strain VS-05, an isolated from Paralichthys olivaceus.</title>
        <authorList>
            <person name="Han H.-J."/>
        </authorList>
    </citation>
    <scope>NUCLEOTIDE SEQUENCE [LARGE SCALE GENOMIC DNA]</scope>
    <source>
        <strain evidence="10 11">VS-05</strain>
    </source>
</reference>
<dbReference type="EC" id="1.8.1.9" evidence="8"/>
<comment type="similarity">
    <text evidence="1 8">Belongs to the class-II pyridine nucleotide-disulfide oxidoreductase family.</text>
</comment>
<evidence type="ECO:0000256" key="1">
    <source>
        <dbReference type="ARBA" id="ARBA00009333"/>
    </source>
</evidence>
<dbReference type="InterPro" id="IPR023753">
    <property type="entry name" value="FAD/NAD-binding_dom"/>
</dbReference>
<dbReference type="PATRIC" id="fig|45658.6.peg.1890"/>
<dbReference type="PRINTS" id="PR00368">
    <property type="entry name" value="FADPNR"/>
</dbReference>
<dbReference type="KEGG" id="vsc:VSVS12_01926"/>
<dbReference type="SUPFAM" id="SSF51905">
    <property type="entry name" value="FAD/NAD(P)-binding domain"/>
    <property type="match status" value="1"/>
</dbReference>
<protein>
    <recommendedName>
        <fullName evidence="8">Thioredoxin reductase</fullName>
        <ecNumber evidence="8">1.8.1.9</ecNumber>
    </recommendedName>
</protein>
<dbReference type="PRINTS" id="PR00469">
    <property type="entry name" value="PNDRDTASEII"/>
</dbReference>
<dbReference type="STRING" id="45658.VSVS12_01926"/>
<dbReference type="InterPro" id="IPR036188">
    <property type="entry name" value="FAD/NAD-bd_sf"/>
</dbReference>
<dbReference type="NCBIfam" id="TIGR01292">
    <property type="entry name" value="TRX_reduct"/>
    <property type="match status" value="1"/>
</dbReference>
<comment type="catalytic activity">
    <reaction evidence="8">
        <text>[thioredoxin]-dithiol + NADP(+) = [thioredoxin]-disulfide + NADPH + H(+)</text>
        <dbReference type="Rhea" id="RHEA:20345"/>
        <dbReference type="Rhea" id="RHEA-COMP:10698"/>
        <dbReference type="Rhea" id="RHEA-COMP:10700"/>
        <dbReference type="ChEBI" id="CHEBI:15378"/>
        <dbReference type="ChEBI" id="CHEBI:29950"/>
        <dbReference type="ChEBI" id="CHEBI:50058"/>
        <dbReference type="ChEBI" id="CHEBI:57783"/>
        <dbReference type="ChEBI" id="CHEBI:58349"/>
        <dbReference type="EC" id="1.8.1.9"/>
    </reaction>
</comment>
<sequence>MSNVKHCNLLILGSGPAGYTAAVYAARANLKPVLVTGMQQGGQLTTTTEVENWPGDPEGLTGPALMERMKEHAERFETEMLFDHINEVDFSQRPFRLKGDSSEYTCDALIISTGASAKYLGLESEEAFKGRGVSACATCDGFFYRNQKVAVVGGGNTAVEEALYLSNIAAEVHLIHRRDSFRAEKILINRLMDKVENGNIILHTDRTLEEVVGDDMGVTGVRLKDTQSDTIEELAVMGAFIAIGHQPNTAIFDGQLEMKDGYIVVKSGLDGNATQTSIEGIFAAGDVMDHNYRQAITSAGTGCMAALDAERYLDSLADKA</sequence>
<keyword evidence="5 8" id="KW-0560">Oxidoreductase</keyword>
<organism evidence="10 11">
    <name type="scientific">Vibrio scophthalmi</name>
    <dbReference type="NCBI Taxonomy" id="45658"/>
    <lineage>
        <taxon>Bacteria</taxon>
        <taxon>Pseudomonadati</taxon>
        <taxon>Pseudomonadota</taxon>
        <taxon>Gammaproteobacteria</taxon>
        <taxon>Vibrionales</taxon>
        <taxon>Vibrionaceae</taxon>
        <taxon>Vibrio</taxon>
    </lineage>
</organism>
<dbReference type="GO" id="GO:0050660">
    <property type="term" value="F:flavin adenine dinucleotide binding"/>
    <property type="evidence" value="ECO:0007669"/>
    <property type="project" value="UniProtKB-ARBA"/>
</dbReference>
<dbReference type="AlphaFoldDB" id="A0A1B1NPL3"/>
<keyword evidence="11" id="KW-1185">Reference proteome</keyword>
<dbReference type="PROSITE" id="PS00573">
    <property type="entry name" value="PYRIDINE_REDOX_2"/>
    <property type="match status" value="1"/>
</dbReference>
<keyword evidence="7 8" id="KW-0676">Redox-active center</keyword>